<evidence type="ECO:0000313" key="1">
    <source>
        <dbReference type="EMBL" id="KAJ9108632.1"/>
    </source>
</evidence>
<comment type="caution">
    <text evidence="1">The sequence shown here is derived from an EMBL/GenBank/DDBJ whole genome shotgun (WGS) entry which is preliminary data.</text>
</comment>
<gene>
    <name evidence="1" type="ORF">QFC20_003330</name>
</gene>
<evidence type="ECO:0000313" key="2">
    <source>
        <dbReference type="Proteomes" id="UP001230649"/>
    </source>
</evidence>
<organism evidence="1 2">
    <name type="scientific">Naganishia adeliensis</name>
    <dbReference type="NCBI Taxonomy" id="92952"/>
    <lineage>
        <taxon>Eukaryota</taxon>
        <taxon>Fungi</taxon>
        <taxon>Dikarya</taxon>
        <taxon>Basidiomycota</taxon>
        <taxon>Agaricomycotina</taxon>
        <taxon>Tremellomycetes</taxon>
        <taxon>Filobasidiales</taxon>
        <taxon>Filobasidiaceae</taxon>
        <taxon>Naganishia</taxon>
    </lineage>
</organism>
<name>A0ACC2WDV1_9TREE</name>
<dbReference type="Proteomes" id="UP001230649">
    <property type="component" value="Unassembled WGS sequence"/>
</dbReference>
<keyword evidence="2" id="KW-1185">Reference proteome</keyword>
<accession>A0ACC2WDV1</accession>
<sequence>MATPLQPSRTSSRNEHKPLNPRRQMSRPSYTSRSSPPPRGSRRAGLLETIKDAVRPSAWVAFVKGTAHGLGVRYRHASRKQKALLYAFLALNLAIILAVIIITPRGIAQYMQDFADKIREMGVWGMILLFMMVVISSHPPFFGFTFSLTMIGYTFGLWPGALLAIAASMTGAGVAFLSVRTFFLQWMKQFGSGKSDKWEAFSHVVKAKGTILIIMIRWCPFPWALGNGLFASIDSVSFPSFMLANLLLQPRLLVPVFIGSRLVSLVDDGGDKPADPVAKWINAASIIVGLSVSLGTGWFIYRATLQQMRDLGYEGVVSPEEAEEARDFLEENALLGDYSGDDYEDEHEGGSGTPLRGLKIGGDLERQEDEHGVTKGFTSTSGMRSGRM</sequence>
<proteinExistence type="predicted"/>
<dbReference type="EMBL" id="JASBWS010000030">
    <property type="protein sequence ID" value="KAJ9108632.1"/>
    <property type="molecule type" value="Genomic_DNA"/>
</dbReference>
<protein>
    <submittedName>
        <fullName evidence="1">Uncharacterized protein</fullName>
    </submittedName>
</protein>
<reference evidence="1" key="1">
    <citation type="submission" date="2023-04" db="EMBL/GenBank/DDBJ databases">
        <title>Draft Genome sequencing of Naganishia species isolated from polar environments using Oxford Nanopore Technology.</title>
        <authorList>
            <person name="Leo P."/>
            <person name="Venkateswaran K."/>
        </authorList>
    </citation>
    <scope>NUCLEOTIDE SEQUENCE</scope>
    <source>
        <strain evidence="1">MNA-CCFEE 5262</strain>
    </source>
</reference>